<protein>
    <submittedName>
        <fullName evidence="1">C18d6c44-9f49-44d7-9116-898126416208</fullName>
    </submittedName>
</protein>
<dbReference type="Proteomes" id="UP000289323">
    <property type="component" value="Unassembled WGS sequence"/>
</dbReference>
<gene>
    <name evidence="1" type="ORF">TT172_LOCUS6005</name>
</gene>
<accession>A0A446BM77</accession>
<organism evidence="1 2">
    <name type="scientific">Thermothielavioides terrestris</name>
    <dbReference type="NCBI Taxonomy" id="2587410"/>
    <lineage>
        <taxon>Eukaryota</taxon>
        <taxon>Fungi</taxon>
        <taxon>Dikarya</taxon>
        <taxon>Ascomycota</taxon>
        <taxon>Pezizomycotina</taxon>
        <taxon>Sordariomycetes</taxon>
        <taxon>Sordariomycetidae</taxon>
        <taxon>Sordariales</taxon>
        <taxon>Chaetomiaceae</taxon>
        <taxon>Thermothielavioides</taxon>
    </lineage>
</organism>
<dbReference type="EMBL" id="OUUZ01000011">
    <property type="protein sequence ID" value="SPQ23586.1"/>
    <property type="molecule type" value="Genomic_DNA"/>
</dbReference>
<proteinExistence type="predicted"/>
<evidence type="ECO:0000313" key="1">
    <source>
        <dbReference type="EMBL" id="SPQ23586.1"/>
    </source>
</evidence>
<reference evidence="1 2" key="1">
    <citation type="submission" date="2018-04" db="EMBL/GenBank/DDBJ databases">
        <authorList>
            <person name="Huttner S."/>
            <person name="Dainat J."/>
        </authorList>
    </citation>
    <scope>NUCLEOTIDE SEQUENCE [LARGE SCALE GENOMIC DNA]</scope>
</reference>
<dbReference type="AlphaFoldDB" id="A0A446BM77"/>
<evidence type="ECO:0000313" key="2">
    <source>
        <dbReference type="Proteomes" id="UP000289323"/>
    </source>
</evidence>
<name>A0A446BM77_9PEZI</name>
<sequence length="16" mass="1773">MLMTSTCGTNDRERSA</sequence>